<dbReference type="AlphaFoldDB" id="A0A1M7KZ47"/>
<keyword evidence="1" id="KW-0472">Membrane</keyword>
<evidence type="ECO:0000256" key="1">
    <source>
        <dbReference type="SAM" id="Phobius"/>
    </source>
</evidence>
<dbReference type="OrthoDB" id="660475at2"/>
<dbReference type="STRING" id="1419482.SAMN05444266_11067"/>
<keyword evidence="3" id="KW-1185">Reference proteome</keyword>
<feature type="transmembrane region" description="Helical" evidence="1">
    <location>
        <begin position="20"/>
        <end position="39"/>
    </location>
</feature>
<accession>A0A1M7KZ47</accession>
<dbReference type="RefSeq" id="WP_073086185.1">
    <property type="nucleotide sequence ID" value="NZ_FRBL01000010.1"/>
</dbReference>
<feature type="transmembrane region" description="Helical" evidence="1">
    <location>
        <begin position="45"/>
        <end position="64"/>
    </location>
</feature>
<keyword evidence="1" id="KW-1133">Transmembrane helix</keyword>
<organism evidence="2 3">
    <name type="scientific">Chitinophaga jiangningensis</name>
    <dbReference type="NCBI Taxonomy" id="1419482"/>
    <lineage>
        <taxon>Bacteria</taxon>
        <taxon>Pseudomonadati</taxon>
        <taxon>Bacteroidota</taxon>
        <taxon>Chitinophagia</taxon>
        <taxon>Chitinophagales</taxon>
        <taxon>Chitinophagaceae</taxon>
        <taxon>Chitinophaga</taxon>
    </lineage>
</organism>
<evidence type="ECO:0000313" key="2">
    <source>
        <dbReference type="EMBL" id="SHM70853.1"/>
    </source>
</evidence>
<feature type="transmembrane region" description="Helical" evidence="1">
    <location>
        <begin position="100"/>
        <end position="117"/>
    </location>
</feature>
<protein>
    <submittedName>
        <fullName evidence="2">Uncharacterized protein</fullName>
    </submittedName>
</protein>
<dbReference type="EMBL" id="FRBL01000010">
    <property type="protein sequence ID" value="SHM70853.1"/>
    <property type="molecule type" value="Genomic_DNA"/>
</dbReference>
<proteinExistence type="predicted"/>
<keyword evidence="1" id="KW-0812">Transmembrane</keyword>
<sequence>MYKLRIIHPNATGRLKLLPVMHGIVGVLFLVNAIGIYRGAANPNWFLALFFVAVGLASMVFPFMSKKFKNFAAANTMVRLVQIFVCLTGSLYFLSHMQPLAAMFLVLAGFGLGYIAWSEYTVFQPAMIVLDQTGITVPTAFKSRQIGWNELNNVILRNDLLTLDFKTNKVVQIEIIDEPGREEREAINNYCKSRL</sequence>
<name>A0A1M7KZ47_9BACT</name>
<reference evidence="2 3" key="1">
    <citation type="submission" date="2016-11" db="EMBL/GenBank/DDBJ databases">
        <authorList>
            <person name="Jaros S."/>
            <person name="Januszkiewicz K."/>
            <person name="Wedrychowicz H."/>
        </authorList>
    </citation>
    <scope>NUCLEOTIDE SEQUENCE [LARGE SCALE GENOMIC DNA]</scope>
    <source>
        <strain evidence="2 3">DSM 27406</strain>
    </source>
</reference>
<dbReference type="Proteomes" id="UP000184420">
    <property type="component" value="Unassembled WGS sequence"/>
</dbReference>
<evidence type="ECO:0000313" key="3">
    <source>
        <dbReference type="Proteomes" id="UP000184420"/>
    </source>
</evidence>
<gene>
    <name evidence="2" type="ORF">SAMN05444266_11067</name>
</gene>
<feature type="transmembrane region" description="Helical" evidence="1">
    <location>
        <begin position="76"/>
        <end position="94"/>
    </location>
</feature>